<reference evidence="3 4" key="1">
    <citation type="journal article" date="2016" name="Genome Biol. Evol.">
        <title>Divergent and convergent evolution of fungal pathogenicity.</title>
        <authorList>
            <person name="Shang Y."/>
            <person name="Xiao G."/>
            <person name="Zheng P."/>
            <person name="Cen K."/>
            <person name="Zhan S."/>
            <person name="Wang C."/>
        </authorList>
    </citation>
    <scope>NUCLEOTIDE SEQUENCE [LARGE SCALE GENOMIC DNA]</scope>
    <source>
        <strain evidence="3 4">RCEF 1005</strain>
    </source>
</reference>
<keyword evidence="4" id="KW-1185">Reference proteome</keyword>
<proteinExistence type="predicted"/>
<feature type="compositionally biased region" description="Polar residues" evidence="2">
    <location>
        <begin position="480"/>
        <end position="491"/>
    </location>
</feature>
<sequence>MSQVMIMVLSRVPKASLARIVYADFHKRLVNIQPLLREASSQGGSRPNDVKVVVEGPAYSHLDVGELQDAILQLERETREQIEKNGSQTFSVKFPRRQNPNRALTSAEGAENDDESKLDPKASTGRAGKEQPFKIIVKDETGLLQPQNMRTLLKTILQVRVNFATKIVNDEYTLDSRALLRMAERATRPPLQVSSYEDHLHNLPMTLNKLNIELVRIYLQLLCRFKAVVDGAPDPTNRFMKHWVPLSIKSPLNLQIILYTSACFLNETGQVPKMVVWAHKSAVHKLINEHIAKVGKNLSDEVIMGTAQMVLDSWYWGTTEEMQAHMLGLKSMIKIRGGFQTLGIQGFLAKTVITDDITIALAHEIPTSMFDKEGFEFKDEFMVPYQVSFNSPFMSDWPPFSSPASTLDVHPNANQLLDDMRNLLKLVLELPEEQTSEQLQQVAELAAWTYQRISMLPENVPRRCGKEQQKQEDLQMQQQRTQHVPQAQQPVLTDADSNADRSSNGTSARWDGSSPENTYSSSVFESSTPKEEATLTPETSPARSGSDQYTTPQRPDLMYRVIRNVALIYCRAILARVPTSHVCDANEFVQIWMNIWEVPLAQWKTILGVYHWITVGLIPSGHDTPPARFSKMLMVVALLSIGLDNWHICIEISRAALKLQKWLREGHPAPPSGIVGGEAGVLKYGFPIKEDLPAIAKYDGNHFLEGIEEDMDDADDLV</sequence>
<feature type="compositionally biased region" description="Polar residues" evidence="2">
    <location>
        <begin position="536"/>
        <end position="551"/>
    </location>
</feature>
<evidence type="ECO:0000313" key="4">
    <source>
        <dbReference type="Proteomes" id="UP000076881"/>
    </source>
</evidence>
<dbReference type="Proteomes" id="UP000076881">
    <property type="component" value="Unassembled WGS sequence"/>
</dbReference>
<keyword evidence="1" id="KW-0539">Nucleus</keyword>
<dbReference type="InterPro" id="IPR021858">
    <property type="entry name" value="Fun_TF"/>
</dbReference>
<dbReference type="EMBL" id="AZHF01000002">
    <property type="protein sequence ID" value="OAA79867.1"/>
    <property type="molecule type" value="Genomic_DNA"/>
</dbReference>
<organism evidence="3 4">
    <name type="scientific">Akanthomyces lecanii RCEF 1005</name>
    <dbReference type="NCBI Taxonomy" id="1081108"/>
    <lineage>
        <taxon>Eukaryota</taxon>
        <taxon>Fungi</taxon>
        <taxon>Dikarya</taxon>
        <taxon>Ascomycota</taxon>
        <taxon>Pezizomycotina</taxon>
        <taxon>Sordariomycetes</taxon>
        <taxon>Hypocreomycetidae</taxon>
        <taxon>Hypocreales</taxon>
        <taxon>Cordycipitaceae</taxon>
        <taxon>Akanthomyces</taxon>
        <taxon>Cordyceps confragosa</taxon>
    </lineage>
</organism>
<dbReference type="AlphaFoldDB" id="A0A168J042"/>
<dbReference type="PANTHER" id="PTHR37540:SF9">
    <property type="entry name" value="ZN(2)-C6 FUNGAL-TYPE DOMAIN-CONTAINING PROTEIN"/>
    <property type="match status" value="1"/>
</dbReference>
<feature type="region of interest" description="Disordered" evidence="2">
    <location>
        <begin position="459"/>
        <end position="551"/>
    </location>
</feature>
<dbReference type="Pfam" id="PF11951">
    <property type="entry name" value="Fungal_trans_2"/>
    <property type="match status" value="1"/>
</dbReference>
<feature type="compositionally biased region" description="Basic and acidic residues" evidence="2">
    <location>
        <begin position="460"/>
        <end position="473"/>
    </location>
</feature>
<feature type="region of interest" description="Disordered" evidence="2">
    <location>
        <begin position="82"/>
        <end position="129"/>
    </location>
</feature>
<protein>
    <submittedName>
        <fullName evidence="3">Uncharacterized protein</fullName>
    </submittedName>
</protein>
<comment type="caution">
    <text evidence="3">The sequence shown here is derived from an EMBL/GenBank/DDBJ whole genome shotgun (WGS) entry which is preliminary data.</text>
</comment>
<feature type="compositionally biased region" description="Polar residues" evidence="2">
    <location>
        <begin position="514"/>
        <end position="527"/>
    </location>
</feature>
<gene>
    <name evidence="3" type="ORF">LEL_03353</name>
</gene>
<dbReference type="STRING" id="1081108.A0A168J042"/>
<dbReference type="PANTHER" id="PTHR37540">
    <property type="entry name" value="TRANSCRIPTION FACTOR (ACR-2), PUTATIVE-RELATED-RELATED"/>
    <property type="match status" value="1"/>
</dbReference>
<dbReference type="OrthoDB" id="415825at2759"/>
<evidence type="ECO:0000256" key="2">
    <source>
        <dbReference type="SAM" id="MobiDB-lite"/>
    </source>
</evidence>
<evidence type="ECO:0000313" key="3">
    <source>
        <dbReference type="EMBL" id="OAA79867.1"/>
    </source>
</evidence>
<evidence type="ECO:0000256" key="1">
    <source>
        <dbReference type="ARBA" id="ARBA00023242"/>
    </source>
</evidence>
<accession>A0A168J042</accession>
<name>A0A168J042_CORDF</name>